<comment type="caution">
    <text evidence="1">The sequence shown here is derived from an EMBL/GenBank/DDBJ whole genome shotgun (WGS) entry which is preliminary data.</text>
</comment>
<proteinExistence type="predicted"/>
<name>A0ABW7XIV2_9MICO</name>
<dbReference type="Pfam" id="PF06475">
    <property type="entry name" value="Glycolipid_bind"/>
    <property type="match status" value="1"/>
</dbReference>
<dbReference type="Proteomes" id="UP001611580">
    <property type="component" value="Unassembled WGS sequence"/>
</dbReference>
<gene>
    <name evidence="1" type="ORF">ACH47X_10990</name>
</gene>
<dbReference type="InterPro" id="IPR009467">
    <property type="entry name" value="Glycolipid-bd_prot_put"/>
</dbReference>
<dbReference type="RefSeq" id="WP_397404132.1">
    <property type="nucleotide sequence ID" value="NZ_JBIRYI010000006.1"/>
</dbReference>
<dbReference type="EMBL" id="JBIRYI010000006">
    <property type="protein sequence ID" value="MFI2487427.1"/>
    <property type="molecule type" value="Genomic_DNA"/>
</dbReference>
<accession>A0ABW7XIV2</accession>
<dbReference type="SUPFAM" id="SSF159275">
    <property type="entry name" value="PA1994-like"/>
    <property type="match status" value="1"/>
</dbReference>
<evidence type="ECO:0000313" key="1">
    <source>
        <dbReference type="EMBL" id="MFI2487427.1"/>
    </source>
</evidence>
<organism evidence="1 2">
    <name type="scientific">Promicromonospora kroppenstedtii</name>
    <dbReference type="NCBI Taxonomy" id="440482"/>
    <lineage>
        <taxon>Bacteria</taxon>
        <taxon>Bacillati</taxon>
        <taxon>Actinomycetota</taxon>
        <taxon>Actinomycetes</taxon>
        <taxon>Micrococcales</taxon>
        <taxon>Promicromonosporaceae</taxon>
        <taxon>Promicromonospora</taxon>
    </lineage>
</organism>
<evidence type="ECO:0000313" key="2">
    <source>
        <dbReference type="Proteomes" id="UP001611580"/>
    </source>
</evidence>
<sequence>MRLRPMPPVSAWTHTGVRAGFEVMFAERTGRGHVLLGHTTAVEGEHAWSVGYRIDVDRHWRTRRAEIEAVTAAGALRTVLERADLDTNPDAEPAPAPPRWLVDGVPAPRLDGCLDVDLESSAVTNTLPVHRLDLSPGRTYQAPAAFVRAEDLGIRRIEQDYRFRERTPDALLLDYASATFDVACVLTLDTAGLVLEYPGIAVRER</sequence>
<protein>
    <submittedName>
        <fullName evidence="1">Glycolipid-binding domain-containing protein</fullName>
    </submittedName>
</protein>
<reference evidence="1 2" key="1">
    <citation type="submission" date="2024-10" db="EMBL/GenBank/DDBJ databases">
        <title>The Natural Products Discovery Center: Release of the First 8490 Sequenced Strains for Exploring Actinobacteria Biosynthetic Diversity.</title>
        <authorList>
            <person name="Kalkreuter E."/>
            <person name="Kautsar S.A."/>
            <person name="Yang D."/>
            <person name="Bader C.D."/>
            <person name="Teijaro C.N."/>
            <person name="Fluegel L."/>
            <person name="Davis C.M."/>
            <person name="Simpson J.R."/>
            <person name="Lauterbach L."/>
            <person name="Steele A.D."/>
            <person name="Gui C."/>
            <person name="Meng S."/>
            <person name="Li G."/>
            <person name="Viehrig K."/>
            <person name="Ye F."/>
            <person name="Su P."/>
            <person name="Kiefer A.F."/>
            <person name="Nichols A."/>
            <person name="Cepeda A.J."/>
            <person name="Yan W."/>
            <person name="Fan B."/>
            <person name="Jiang Y."/>
            <person name="Adhikari A."/>
            <person name="Zheng C.-J."/>
            <person name="Schuster L."/>
            <person name="Cowan T.M."/>
            <person name="Smanski M.J."/>
            <person name="Chevrette M.G."/>
            <person name="De Carvalho L.P.S."/>
            <person name="Shen B."/>
        </authorList>
    </citation>
    <scope>NUCLEOTIDE SEQUENCE [LARGE SCALE GENOMIC DNA]</scope>
    <source>
        <strain evidence="1 2">NPDC019481</strain>
    </source>
</reference>
<keyword evidence="2" id="KW-1185">Reference proteome</keyword>